<dbReference type="SUPFAM" id="SSF51556">
    <property type="entry name" value="Metallo-dependent hydrolases"/>
    <property type="match status" value="1"/>
</dbReference>
<keyword evidence="3" id="KW-1185">Reference proteome</keyword>
<protein>
    <submittedName>
        <fullName evidence="2">Membrane protein</fullName>
    </submittedName>
</protein>
<dbReference type="RefSeq" id="WP_087048522.1">
    <property type="nucleotide sequence ID" value="NZ_FCOB02000028.1"/>
</dbReference>
<feature type="domain" description="Amidohydrolase-related" evidence="1">
    <location>
        <begin position="9"/>
        <end position="274"/>
    </location>
</feature>
<evidence type="ECO:0000313" key="2">
    <source>
        <dbReference type="EMBL" id="SAK91102.1"/>
    </source>
</evidence>
<evidence type="ECO:0000313" key="3">
    <source>
        <dbReference type="Proteomes" id="UP000054978"/>
    </source>
</evidence>
<dbReference type="EMBL" id="FCOB02000028">
    <property type="protein sequence ID" value="SAK91102.1"/>
    <property type="molecule type" value="Genomic_DNA"/>
</dbReference>
<accession>A0A158D8V7</accession>
<dbReference type="PANTHER" id="PTHR35563:SF2">
    <property type="entry name" value="BARREL METAL-DEPENDENT HYDROLASE, PUTATIVE (AFU_ORTHOLOGUE AFUA_1G16240)-RELATED"/>
    <property type="match status" value="1"/>
</dbReference>
<dbReference type="InterPro" id="IPR052358">
    <property type="entry name" value="Aro_Compnd_Degr_Hydrolases"/>
</dbReference>
<dbReference type="InterPro" id="IPR032466">
    <property type="entry name" value="Metal_Hydrolase"/>
</dbReference>
<reference evidence="2" key="1">
    <citation type="submission" date="2016-01" db="EMBL/GenBank/DDBJ databases">
        <authorList>
            <person name="Peeters C."/>
        </authorList>
    </citation>
    <scope>NUCLEOTIDE SEQUENCE [LARGE SCALE GENOMIC DNA]</scope>
    <source>
        <strain evidence="2">LMG 29326</strain>
    </source>
</reference>
<proteinExistence type="predicted"/>
<dbReference type="InterPro" id="IPR006680">
    <property type="entry name" value="Amidohydro-rel"/>
</dbReference>
<dbReference type="Proteomes" id="UP000054978">
    <property type="component" value="Unassembled WGS sequence"/>
</dbReference>
<name>A0A158D8V7_9BURK</name>
<evidence type="ECO:0000259" key="1">
    <source>
        <dbReference type="Pfam" id="PF04909"/>
    </source>
</evidence>
<gene>
    <name evidence="2" type="ORF">AWB83_05173</name>
</gene>
<dbReference type="OrthoDB" id="9787654at2"/>
<dbReference type="Pfam" id="PF04909">
    <property type="entry name" value="Amidohydro_2"/>
    <property type="match status" value="1"/>
</dbReference>
<dbReference type="GO" id="GO:0016787">
    <property type="term" value="F:hydrolase activity"/>
    <property type="evidence" value="ECO:0007669"/>
    <property type="project" value="InterPro"/>
</dbReference>
<sequence>MNVFEEEKIDCHCHVFDPARFPYREGTGYRPEQQEIGTAAQFVRVMDAYGVRHALLVGPTSGYRTDNRCLLDALETDEGRFRGIAVVDNDIPRSELAALRRAGVAGVAFNPAMEGVDLVLGAGALFAALADLGMVAQIQVAGDQLLALEPWLARQAAPIVIDHCGRPDIGAGIAQPGFQALLRLADSGRASVKLSGWQKYSAGAHPYEDAWPYAHALLRAFGPQHCVWGSDWPFLRSPERLDYGPLLTLFEKIVPDARTRRQIQWETPRRLFGFDARGTAEGAGSQSV</sequence>
<dbReference type="STRING" id="1777144.AWB83_05173"/>
<dbReference type="PANTHER" id="PTHR35563">
    <property type="entry name" value="BARREL METAL-DEPENDENT HYDROLASE, PUTATIVE (AFU_ORTHOLOGUE AFUA_1G16240)-RELATED"/>
    <property type="match status" value="1"/>
</dbReference>
<comment type="caution">
    <text evidence="2">The sequence shown here is derived from an EMBL/GenBank/DDBJ whole genome shotgun (WGS) entry which is preliminary data.</text>
</comment>
<organism evidence="2 3">
    <name type="scientific">Caballeronia ptereochthonis</name>
    <dbReference type="NCBI Taxonomy" id="1777144"/>
    <lineage>
        <taxon>Bacteria</taxon>
        <taxon>Pseudomonadati</taxon>
        <taxon>Pseudomonadota</taxon>
        <taxon>Betaproteobacteria</taxon>
        <taxon>Burkholderiales</taxon>
        <taxon>Burkholderiaceae</taxon>
        <taxon>Caballeronia</taxon>
    </lineage>
</organism>
<dbReference type="Gene3D" id="3.20.20.140">
    <property type="entry name" value="Metal-dependent hydrolases"/>
    <property type="match status" value="1"/>
</dbReference>
<dbReference type="AlphaFoldDB" id="A0A158D8V7"/>